<evidence type="ECO:0000256" key="2">
    <source>
        <dbReference type="ARBA" id="ARBA00022670"/>
    </source>
</evidence>
<proteinExistence type="inferred from homology"/>
<keyword evidence="2" id="KW-0645">Protease</keyword>
<name>A0AAW2H8T1_9NEOP</name>
<feature type="domain" description="PPPDE" evidence="4">
    <location>
        <begin position="1"/>
        <end position="127"/>
    </location>
</feature>
<comment type="similarity">
    <text evidence="1">Belongs to the DeSI family.</text>
</comment>
<sequence>MAKQIAPSLGLDIEGIWHTSVEVFGNEYYFQKGVVFAEPGTTHYGAPQKVLEIGVTTLTMEIFHEYIESMQHKYNESSYNLMMNNCNHFSNDATLFLCSKAIPDYILLLPEIAMRSPFYHALMGSVCRNSNEENDGNNSEP</sequence>
<dbReference type="InterPro" id="IPR042266">
    <property type="entry name" value="PPPDE_sf"/>
</dbReference>
<gene>
    <name evidence="5" type="ORF">PYX00_011893</name>
</gene>
<dbReference type="InterPro" id="IPR008580">
    <property type="entry name" value="PPPDE_dom"/>
</dbReference>
<accession>A0AAW2H8T1</accession>
<protein>
    <recommendedName>
        <fullName evidence="4">PPPDE domain-containing protein</fullName>
    </recommendedName>
</protein>
<dbReference type="Gene3D" id="3.90.1720.30">
    <property type="entry name" value="PPPDE domains"/>
    <property type="match status" value="1"/>
</dbReference>
<evidence type="ECO:0000256" key="1">
    <source>
        <dbReference type="ARBA" id="ARBA00008140"/>
    </source>
</evidence>
<keyword evidence="3" id="KW-0378">Hydrolase</keyword>
<dbReference type="PROSITE" id="PS51858">
    <property type="entry name" value="PPPDE"/>
    <property type="match status" value="1"/>
</dbReference>
<evidence type="ECO:0000256" key="3">
    <source>
        <dbReference type="ARBA" id="ARBA00022801"/>
    </source>
</evidence>
<evidence type="ECO:0000259" key="4">
    <source>
        <dbReference type="PROSITE" id="PS51858"/>
    </source>
</evidence>
<dbReference type="GO" id="GO:0070646">
    <property type="term" value="P:protein modification by small protein removal"/>
    <property type="evidence" value="ECO:0007669"/>
    <property type="project" value="TreeGrafter"/>
</dbReference>
<comment type="caution">
    <text evidence="5">The sequence shown here is derived from an EMBL/GenBank/DDBJ whole genome shotgun (WGS) entry which is preliminary data.</text>
</comment>
<evidence type="ECO:0000313" key="5">
    <source>
        <dbReference type="EMBL" id="KAL0266176.1"/>
    </source>
</evidence>
<dbReference type="AlphaFoldDB" id="A0AAW2H8T1"/>
<reference evidence="5" key="1">
    <citation type="journal article" date="2024" name="Gigascience">
        <title>Chromosome-level genome of the poultry shaft louse Menopon gallinae provides insight into the host-switching and adaptive evolution of parasitic lice.</title>
        <authorList>
            <person name="Xu Y."/>
            <person name="Ma L."/>
            <person name="Liu S."/>
            <person name="Liang Y."/>
            <person name="Liu Q."/>
            <person name="He Z."/>
            <person name="Tian L."/>
            <person name="Duan Y."/>
            <person name="Cai W."/>
            <person name="Li H."/>
            <person name="Song F."/>
        </authorList>
    </citation>
    <scope>NUCLEOTIDE SEQUENCE</scope>
    <source>
        <strain evidence="5">Cailab_2023a</strain>
    </source>
</reference>
<dbReference type="SMART" id="SM01179">
    <property type="entry name" value="DUF862"/>
    <property type="match status" value="1"/>
</dbReference>
<dbReference type="GO" id="GO:0008233">
    <property type="term" value="F:peptidase activity"/>
    <property type="evidence" value="ECO:0007669"/>
    <property type="project" value="UniProtKB-KW"/>
</dbReference>
<dbReference type="PANTHER" id="PTHR12378:SF7">
    <property type="entry name" value="DESUMOYLATING ISOPEPTIDASE 1"/>
    <property type="match status" value="1"/>
</dbReference>
<dbReference type="Pfam" id="PF05903">
    <property type="entry name" value="Peptidase_C97"/>
    <property type="match status" value="1"/>
</dbReference>
<dbReference type="GO" id="GO:0006508">
    <property type="term" value="P:proteolysis"/>
    <property type="evidence" value="ECO:0007669"/>
    <property type="project" value="UniProtKB-KW"/>
</dbReference>
<organism evidence="5">
    <name type="scientific">Menopon gallinae</name>
    <name type="common">poultry shaft louse</name>
    <dbReference type="NCBI Taxonomy" id="328185"/>
    <lineage>
        <taxon>Eukaryota</taxon>
        <taxon>Metazoa</taxon>
        <taxon>Ecdysozoa</taxon>
        <taxon>Arthropoda</taxon>
        <taxon>Hexapoda</taxon>
        <taxon>Insecta</taxon>
        <taxon>Pterygota</taxon>
        <taxon>Neoptera</taxon>
        <taxon>Paraneoptera</taxon>
        <taxon>Psocodea</taxon>
        <taxon>Troctomorpha</taxon>
        <taxon>Phthiraptera</taxon>
        <taxon>Amblycera</taxon>
        <taxon>Menoponidae</taxon>
        <taxon>Menopon</taxon>
    </lineage>
</organism>
<dbReference type="PANTHER" id="PTHR12378">
    <property type="entry name" value="DESUMOYLATING ISOPEPTIDASE"/>
    <property type="match status" value="1"/>
</dbReference>
<dbReference type="EMBL" id="JARGDH010000006">
    <property type="protein sequence ID" value="KAL0266176.1"/>
    <property type="molecule type" value="Genomic_DNA"/>
</dbReference>